<keyword evidence="1" id="KW-0812">Transmembrane</keyword>
<gene>
    <name evidence="1" type="ORF">H4Q32_025365</name>
</gene>
<protein>
    <submittedName>
        <fullName evidence="1">Ferric/cupric reductase transmembrane component B</fullName>
    </submittedName>
</protein>
<dbReference type="Proteomes" id="UP000830375">
    <property type="component" value="Unassembled WGS sequence"/>
</dbReference>
<reference evidence="1 2" key="1">
    <citation type="submission" date="2022-01" db="EMBL/GenBank/DDBJ databases">
        <title>A high-quality chromosome-level genome assembly of rohu carp, Labeo rohita.</title>
        <authorList>
            <person name="Arick M.A. II"/>
            <person name="Hsu C.-Y."/>
            <person name="Magbanua Z."/>
            <person name="Pechanova O."/>
            <person name="Grover C."/>
            <person name="Miller E."/>
            <person name="Thrash A."/>
            <person name="Ezzel L."/>
            <person name="Alam S."/>
            <person name="Benzie J."/>
            <person name="Hamilton M."/>
            <person name="Karsi A."/>
            <person name="Lawrence M.L."/>
            <person name="Peterson D.G."/>
        </authorList>
    </citation>
    <scope>NUCLEOTIDE SEQUENCE [LARGE SCALE GENOMIC DNA]</scope>
    <source>
        <strain evidence="2">BAU-BD-2019</strain>
        <tissue evidence="1">Blood</tissue>
    </source>
</reference>
<organism evidence="1 2">
    <name type="scientific">Labeo rohita</name>
    <name type="common">Indian major carp</name>
    <name type="synonym">Cyprinus rohita</name>
    <dbReference type="NCBI Taxonomy" id="84645"/>
    <lineage>
        <taxon>Eukaryota</taxon>
        <taxon>Metazoa</taxon>
        <taxon>Chordata</taxon>
        <taxon>Craniata</taxon>
        <taxon>Vertebrata</taxon>
        <taxon>Euteleostomi</taxon>
        <taxon>Actinopterygii</taxon>
        <taxon>Neopterygii</taxon>
        <taxon>Teleostei</taxon>
        <taxon>Ostariophysi</taxon>
        <taxon>Cypriniformes</taxon>
        <taxon>Cyprinidae</taxon>
        <taxon>Labeoninae</taxon>
        <taxon>Labeonini</taxon>
        <taxon>Labeo</taxon>
    </lineage>
</organism>
<evidence type="ECO:0000313" key="2">
    <source>
        <dbReference type="Proteomes" id="UP000830375"/>
    </source>
</evidence>
<keyword evidence="2" id="KW-1185">Reference proteome</keyword>
<accession>A0ABQ8L5G5</accession>
<name>A0ABQ8L5G5_LABRO</name>
<keyword evidence="1" id="KW-0472">Membrane</keyword>
<sequence length="287" mass="32296">MDHCTTNSSETAIDMTRQTEAVQQQQSNQRDECAVKTSGSVDRVISRNKPSQSRQRVKSGHGTVTFKMSGVWKTAISPKSTLPCKYSTVSCLWKKGHFPFGSGCPFWKSTKVCFIQKGTVIAKGDPNVQFKIDTDHVFHEIFKEVKKPALQKVTKPLTWTGMLTTSVIGVSNMLLQKGDRHTLEKVYDVKKSAFGTMCHLIDWAQSTCNKKVMTKDLEALGLTWACERFHDFFTGQHFVKETNHKLSLLGGQKLNTLRPIGCGGIHCFQMRLMRYSFKICHVPGKSL</sequence>
<comment type="caution">
    <text evidence="1">The sequence shown here is derived from an EMBL/GenBank/DDBJ whole genome shotgun (WGS) entry which is preliminary data.</text>
</comment>
<evidence type="ECO:0000313" key="1">
    <source>
        <dbReference type="EMBL" id="KAI2645999.1"/>
    </source>
</evidence>
<proteinExistence type="predicted"/>
<dbReference type="EMBL" id="JACTAM010002123">
    <property type="protein sequence ID" value="KAI2645999.1"/>
    <property type="molecule type" value="Genomic_DNA"/>
</dbReference>